<proteinExistence type="predicted"/>
<gene>
    <name evidence="1" type="ORF">M6D93_05690</name>
</gene>
<accession>A0ABY4R389</accession>
<evidence type="ECO:0000313" key="1">
    <source>
        <dbReference type="EMBL" id="UQX89499.1"/>
    </source>
</evidence>
<reference evidence="1" key="2">
    <citation type="submission" date="2022-05" db="EMBL/GenBank/DDBJ databases">
        <authorList>
            <person name="Kim J.-S."/>
            <person name="Lee K."/>
            <person name="Suh M."/>
            <person name="Eom M."/>
            <person name="Kim J.-S."/>
            <person name="Kim D.-S."/>
            <person name="Ko S.-H."/>
            <person name="Shin Y."/>
            <person name="Lee J.-S."/>
        </authorList>
    </citation>
    <scope>NUCLEOTIDE SEQUENCE</scope>
    <source>
        <strain evidence="1">N237</strain>
    </source>
</reference>
<organism evidence="1 2">
    <name type="scientific">Jatrophihabitans telluris</name>
    <dbReference type="NCBI Taxonomy" id="2038343"/>
    <lineage>
        <taxon>Bacteria</taxon>
        <taxon>Bacillati</taxon>
        <taxon>Actinomycetota</taxon>
        <taxon>Actinomycetes</taxon>
        <taxon>Jatrophihabitantales</taxon>
        <taxon>Jatrophihabitantaceae</taxon>
        <taxon>Jatrophihabitans</taxon>
    </lineage>
</organism>
<sequence length="173" mass="18810">MIKYTARLIAAAKAHDPRLAAVRELCGTTNGTQTHNFDLANHSEGLDQWDDSHLWHIHLSLYRDSVSNLAALEGIADVFAGKPLDTAASTSSTPLTIGSSMYELIRVGPKGPVYAVSELAFVPISTTERWRISQKSALCIGNKTRIVNARERDVLKAEVGSRQANLKSVLGVK</sequence>
<protein>
    <submittedName>
        <fullName evidence="1">Uncharacterized protein</fullName>
    </submittedName>
</protein>
<evidence type="ECO:0000313" key="2">
    <source>
        <dbReference type="Proteomes" id="UP001056336"/>
    </source>
</evidence>
<dbReference type="Proteomes" id="UP001056336">
    <property type="component" value="Chromosome"/>
</dbReference>
<dbReference type="EMBL" id="CP097332">
    <property type="protein sequence ID" value="UQX89499.1"/>
    <property type="molecule type" value="Genomic_DNA"/>
</dbReference>
<keyword evidence="2" id="KW-1185">Reference proteome</keyword>
<name>A0ABY4R389_9ACTN</name>
<dbReference type="RefSeq" id="WP_249773395.1">
    <property type="nucleotide sequence ID" value="NZ_CP097332.1"/>
</dbReference>
<reference evidence="1" key="1">
    <citation type="journal article" date="2018" name="Int. J. Syst. Evol. Microbiol.">
        <title>Jatrophihabitans telluris sp. nov., isolated from sediment soil of lava forest wetlands and the emended description of the genus Jatrophihabitans.</title>
        <authorList>
            <person name="Lee K.C."/>
            <person name="Suh M.K."/>
            <person name="Eom M.K."/>
            <person name="Kim K.K."/>
            <person name="Kim J.S."/>
            <person name="Kim D.S."/>
            <person name="Ko S.H."/>
            <person name="Shin Y.K."/>
            <person name="Lee J.S."/>
        </authorList>
    </citation>
    <scope>NUCLEOTIDE SEQUENCE</scope>
    <source>
        <strain evidence="1">N237</strain>
    </source>
</reference>